<sequence>MDKTLSNILVASKIDDFQIVINKGSEDDVSSYMRFLVYEEGQEIFDPHTKKSLGKLEIPKGFFKVQHIQDRMTILVSELKKEKNLFQITLMMKELDVEKDLLTKIKVGDRVKIVNHL</sequence>
<reference evidence="1 2" key="1">
    <citation type="submission" date="2024-06" db="EMBL/GenBank/DDBJ databases">
        <authorList>
            <person name="Kaempfer P."/>
            <person name="Viver T."/>
        </authorList>
    </citation>
    <scope>NUCLEOTIDE SEQUENCE [LARGE SCALE GENOMIC DNA]</scope>
    <source>
        <strain evidence="1 2">ST-87</strain>
    </source>
</reference>
<dbReference type="Proteomes" id="UP001629260">
    <property type="component" value="Unassembled WGS sequence"/>
</dbReference>
<name>A0ABW8XTK6_9FLAO</name>
<keyword evidence="2" id="KW-1185">Reference proteome</keyword>
<dbReference type="EMBL" id="JBELQA010000005">
    <property type="protein sequence ID" value="MFL9831231.1"/>
    <property type="molecule type" value="Genomic_DNA"/>
</dbReference>
<evidence type="ECO:0000313" key="2">
    <source>
        <dbReference type="Proteomes" id="UP001629260"/>
    </source>
</evidence>
<protein>
    <submittedName>
        <fullName evidence="1">Uncharacterized protein</fullName>
    </submittedName>
</protein>
<comment type="caution">
    <text evidence="1">The sequence shown here is derived from an EMBL/GenBank/DDBJ whole genome shotgun (WGS) entry which is preliminary data.</text>
</comment>
<evidence type="ECO:0000313" key="1">
    <source>
        <dbReference type="EMBL" id="MFL9831231.1"/>
    </source>
</evidence>
<organism evidence="1 2">
    <name type="scientific">Flavobacterium plantiphilum</name>
    <dbReference type="NCBI Taxonomy" id="3163297"/>
    <lineage>
        <taxon>Bacteria</taxon>
        <taxon>Pseudomonadati</taxon>
        <taxon>Bacteroidota</taxon>
        <taxon>Flavobacteriia</taxon>
        <taxon>Flavobacteriales</taxon>
        <taxon>Flavobacteriaceae</taxon>
        <taxon>Flavobacterium</taxon>
    </lineage>
</organism>
<gene>
    <name evidence="1" type="ORF">ABS764_10270</name>
</gene>
<dbReference type="RefSeq" id="WP_408081699.1">
    <property type="nucleotide sequence ID" value="NZ_JBELQA010000005.1"/>
</dbReference>
<proteinExistence type="predicted"/>
<accession>A0ABW8XTK6</accession>